<organism evidence="2 3">
    <name type="scientific">Cephalotus follicularis</name>
    <name type="common">Albany pitcher plant</name>
    <dbReference type="NCBI Taxonomy" id="3775"/>
    <lineage>
        <taxon>Eukaryota</taxon>
        <taxon>Viridiplantae</taxon>
        <taxon>Streptophyta</taxon>
        <taxon>Embryophyta</taxon>
        <taxon>Tracheophyta</taxon>
        <taxon>Spermatophyta</taxon>
        <taxon>Magnoliopsida</taxon>
        <taxon>eudicotyledons</taxon>
        <taxon>Gunneridae</taxon>
        <taxon>Pentapetalae</taxon>
        <taxon>rosids</taxon>
        <taxon>fabids</taxon>
        <taxon>Oxalidales</taxon>
        <taxon>Cephalotaceae</taxon>
        <taxon>Cephalotus</taxon>
    </lineage>
</organism>
<feature type="compositionally biased region" description="Basic and acidic residues" evidence="1">
    <location>
        <begin position="275"/>
        <end position="284"/>
    </location>
</feature>
<protein>
    <submittedName>
        <fullName evidence="2">Uncharacterized protein</fullName>
    </submittedName>
</protein>
<comment type="caution">
    <text evidence="2">The sequence shown here is derived from an EMBL/GenBank/DDBJ whole genome shotgun (WGS) entry which is preliminary data.</text>
</comment>
<dbReference type="OrthoDB" id="1939205at2759"/>
<proteinExistence type="predicted"/>
<accession>A0A1Q3BE16</accession>
<sequence length="308" mass="34408">MEEGEAAAYYDELTRKGAGAARFKQGLGFSSNNDEDAVSSKGSSYSSSSFTFVKASSSSAKSSQSQLASIQNKLKKRSSDKERSRERHSRRRSRSRSRSRERSERDSKALNLKERIQGTNTINSWVLTNSHTTTTINPKRSTNSCSMSTTSWTTSATNTTSSYRRYNKSRTFSNISGHSSIRSVRRESHQTSKAKKDASIGMGTGWERFDFDKDAPLDDEEIEAAEDDAAIVKHIGQSFRLSAIEARREEKIKTAHDEAMFGSSTFEPSVTTNSEPKEDYKENKSGLLSDKVLAKQQGCWRNRARKGI</sequence>
<dbReference type="STRING" id="3775.A0A1Q3BE16"/>
<dbReference type="PANTHER" id="PTHR31968">
    <property type="entry name" value="SERINE/ARGININE-RELATED PROTEIN 53"/>
    <property type="match status" value="1"/>
</dbReference>
<feature type="compositionally biased region" description="Basic residues" evidence="1">
    <location>
        <begin position="86"/>
        <end position="97"/>
    </location>
</feature>
<dbReference type="EMBL" id="BDDD01000463">
    <property type="protein sequence ID" value="GAV66251.1"/>
    <property type="molecule type" value="Genomic_DNA"/>
</dbReference>
<dbReference type="InterPro" id="IPR034604">
    <property type="entry name" value="SRRP53"/>
</dbReference>
<feature type="region of interest" description="Disordered" evidence="1">
    <location>
        <begin position="177"/>
        <end position="198"/>
    </location>
</feature>
<feature type="compositionally biased region" description="Polar residues" evidence="1">
    <location>
        <begin position="262"/>
        <end position="274"/>
    </location>
</feature>
<feature type="compositionally biased region" description="Basic and acidic residues" evidence="1">
    <location>
        <begin position="98"/>
        <end position="113"/>
    </location>
</feature>
<name>A0A1Q3BE16_CEPFO</name>
<feature type="compositionally biased region" description="Basic and acidic residues" evidence="1">
    <location>
        <begin position="184"/>
        <end position="198"/>
    </location>
</feature>
<dbReference type="InParanoid" id="A0A1Q3BE16"/>
<gene>
    <name evidence="2" type="ORF">CFOL_v3_09761</name>
</gene>
<dbReference type="AlphaFoldDB" id="A0A1Q3BE16"/>
<dbReference type="GO" id="GO:0005634">
    <property type="term" value="C:nucleus"/>
    <property type="evidence" value="ECO:0007669"/>
    <property type="project" value="TreeGrafter"/>
</dbReference>
<feature type="region of interest" description="Disordered" evidence="1">
    <location>
        <begin position="25"/>
        <end position="113"/>
    </location>
</feature>
<dbReference type="PANTHER" id="PTHR31968:SF4">
    <property type="entry name" value="SERINE_ARGININE-RELATED PROTEIN 53"/>
    <property type="match status" value="1"/>
</dbReference>
<dbReference type="GO" id="GO:0005737">
    <property type="term" value="C:cytoplasm"/>
    <property type="evidence" value="ECO:0007669"/>
    <property type="project" value="TreeGrafter"/>
</dbReference>
<evidence type="ECO:0000256" key="1">
    <source>
        <dbReference type="SAM" id="MobiDB-lite"/>
    </source>
</evidence>
<feature type="compositionally biased region" description="Low complexity" evidence="1">
    <location>
        <begin position="39"/>
        <end position="71"/>
    </location>
</feature>
<keyword evidence="3" id="KW-1185">Reference proteome</keyword>
<dbReference type="FunCoup" id="A0A1Q3BE16">
    <property type="interactions" value="653"/>
</dbReference>
<dbReference type="GO" id="GO:0000380">
    <property type="term" value="P:alternative mRNA splicing, via spliceosome"/>
    <property type="evidence" value="ECO:0007669"/>
    <property type="project" value="InterPro"/>
</dbReference>
<evidence type="ECO:0000313" key="3">
    <source>
        <dbReference type="Proteomes" id="UP000187406"/>
    </source>
</evidence>
<evidence type="ECO:0000313" key="2">
    <source>
        <dbReference type="EMBL" id="GAV66251.1"/>
    </source>
</evidence>
<dbReference type="Proteomes" id="UP000187406">
    <property type="component" value="Unassembled WGS sequence"/>
</dbReference>
<feature type="region of interest" description="Disordered" evidence="1">
    <location>
        <begin position="255"/>
        <end position="287"/>
    </location>
</feature>
<reference evidence="3" key="1">
    <citation type="submission" date="2016-04" db="EMBL/GenBank/DDBJ databases">
        <title>Cephalotus genome sequencing.</title>
        <authorList>
            <person name="Fukushima K."/>
            <person name="Hasebe M."/>
            <person name="Fang X."/>
        </authorList>
    </citation>
    <scope>NUCLEOTIDE SEQUENCE [LARGE SCALE GENOMIC DNA]</scope>
    <source>
        <strain evidence="3">cv. St1</strain>
    </source>
</reference>